<evidence type="ECO:0000256" key="1">
    <source>
        <dbReference type="SAM" id="Phobius"/>
    </source>
</evidence>
<feature type="transmembrane region" description="Helical" evidence="1">
    <location>
        <begin position="49"/>
        <end position="70"/>
    </location>
</feature>
<keyword evidence="1" id="KW-0812">Transmembrane</keyword>
<reference evidence="2" key="1">
    <citation type="submission" date="2023-10" db="EMBL/GenBank/DDBJ databases">
        <title>Genome assemblies of two species of porcelain crab, Petrolisthes cinctipes and Petrolisthes manimaculis (Anomura: Porcellanidae).</title>
        <authorList>
            <person name="Angst P."/>
        </authorList>
    </citation>
    <scope>NUCLEOTIDE SEQUENCE</scope>
    <source>
        <strain evidence="2">PB745_01</strain>
        <tissue evidence="2">Gill</tissue>
    </source>
</reference>
<keyword evidence="1" id="KW-0472">Membrane</keyword>
<comment type="caution">
    <text evidence="2">The sequence shown here is derived from an EMBL/GenBank/DDBJ whole genome shotgun (WGS) entry which is preliminary data.</text>
</comment>
<protein>
    <submittedName>
        <fullName evidence="2">Uncharacterized protein</fullName>
    </submittedName>
</protein>
<proteinExistence type="predicted"/>
<dbReference type="Proteomes" id="UP001286313">
    <property type="component" value="Unassembled WGS sequence"/>
</dbReference>
<sequence>MSFEIEAGHVSGTAHVAHEALVVEMHGSDVSRHVFVGLERGAAVITGVVPAWTVCAEVVMVGALVVLCLVTHRTHKPSLTGVYNEVVTVRLGRLEAFTTVRTYILSLIGVYSHVSL</sequence>
<keyword evidence="3" id="KW-1185">Reference proteome</keyword>
<dbReference type="AlphaFoldDB" id="A0AAE1ES96"/>
<organism evidence="2 3">
    <name type="scientific">Petrolisthes cinctipes</name>
    <name type="common">Flat porcelain crab</name>
    <dbReference type="NCBI Taxonomy" id="88211"/>
    <lineage>
        <taxon>Eukaryota</taxon>
        <taxon>Metazoa</taxon>
        <taxon>Ecdysozoa</taxon>
        <taxon>Arthropoda</taxon>
        <taxon>Crustacea</taxon>
        <taxon>Multicrustacea</taxon>
        <taxon>Malacostraca</taxon>
        <taxon>Eumalacostraca</taxon>
        <taxon>Eucarida</taxon>
        <taxon>Decapoda</taxon>
        <taxon>Pleocyemata</taxon>
        <taxon>Anomura</taxon>
        <taxon>Galatheoidea</taxon>
        <taxon>Porcellanidae</taxon>
        <taxon>Petrolisthes</taxon>
    </lineage>
</organism>
<gene>
    <name evidence="2" type="ORF">Pcinc_033438</name>
</gene>
<evidence type="ECO:0000313" key="3">
    <source>
        <dbReference type="Proteomes" id="UP001286313"/>
    </source>
</evidence>
<name>A0AAE1ES96_PETCI</name>
<dbReference type="EMBL" id="JAWQEG010004710">
    <property type="protein sequence ID" value="KAK3860518.1"/>
    <property type="molecule type" value="Genomic_DNA"/>
</dbReference>
<accession>A0AAE1ES96</accession>
<evidence type="ECO:0000313" key="2">
    <source>
        <dbReference type="EMBL" id="KAK3860518.1"/>
    </source>
</evidence>
<keyword evidence="1" id="KW-1133">Transmembrane helix</keyword>